<reference evidence="1 2" key="1">
    <citation type="submission" date="2017-02" db="EMBL/GenBank/DDBJ databases">
        <authorList>
            <person name="Peterson S.W."/>
        </authorList>
    </citation>
    <scope>NUCLEOTIDE SEQUENCE [LARGE SCALE GENOMIC DNA]</scope>
    <source>
        <strain evidence="1 2">DSM 9653</strain>
    </source>
</reference>
<dbReference type="Proteomes" id="UP000190130">
    <property type="component" value="Unassembled WGS sequence"/>
</dbReference>
<name>A0A1T5GGS6_9HYPH</name>
<dbReference type="AlphaFoldDB" id="A0A1T5GGS6"/>
<protein>
    <submittedName>
        <fullName evidence="1">Uncharacterized protein</fullName>
    </submittedName>
</protein>
<gene>
    <name evidence="1" type="ORF">SAMN05660750_04018</name>
</gene>
<sequence>MLAPVASIHVLNTANGMVRSVSHRHAVTIQEEKSHEPASVL</sequence>
<organism evidence="1 2">
    <name type="scientific">Bosea thiooxidans</name>
    <dbReference type="NCBI Taxonomy" id="53254"/>
    <lineage>
        <taxon>Bacteria</taxon>
        <taxon>Pseudomonadati</taxon>
        <taxon>Pseudomonadota</taxon>
        <taxon>Alphaproteobacteria</taxon>
        <taxon>Hyphomicrobiales</taxon>
        <taxon>Boseaceae</taxon>
        <taxon>Bosea</taxon>
    </lineage>
</organism>
<dbReference type="EMBL" id="FUYX01000013">
    <property type="protein sequence ID" value="SKC07644.1"/>
    <property type="molecule type" value="Genomic_DNA"/>
</dbReference>
<evidence type="ECO:0000313" key="1">
    <source>
        <dbReference type="EMBL" id="SKC07644.1"/>
    </source>
</evidence>
<evidence type="ECO:0000313" key="2">
    <source>
        <dbReference type="Proteomes" id="UP000190130"/>
    </source>
</evidence>
<proteinExistence type="predicted"/>
<accession>A0A1T5GGS6</accession>